<evidence type="ECO:0000256" key="4">
    <source>
        <dbReference type="ARBA" id="ARBA00022553"/>
    </source>
</evidence>
<dbReference type="Gene3D" id="2.40.50.140">
    <property type="entry name" value="Nucleic acid-binding proteins"/>
    <property type="match status" value="7"/>
</dbReference>
<comment type="function">
    <text evidence="9">Essential for the generation of mature 18S rRNA, specifically necessary for cleavages at sites A0, 1 and 2 of the 47S precursor. Directly interacts with U3 snoRNA.</text>
</comment>
<dbReference type="Pfam" id="PF00575">
    <property type="entry name" value="S1"/>
    <property type="match status" value="3"/>
</dbReference>
<dbReference type="FunFam" id="1.25.40.10:FF:000065">
    <property type="entry name" value="Programmed cell death 11"/>
    <property type="match status" value="1"/>
</dbReference>
<dbReference type="CDD" id="cd05694">
    <property type="entry name" value="S1_Rrp5_repeat_hs2_sc2"/>
    <property type="match status" value="1"/>
</dbReference>
<evidence type="ECO:0000256" key="10">
    <source>
        <dbReference type="ARBA" id="ARBA00062488"/>
    </source>
</evidence>
<dbReference type="PANTHER" id="PTHR23270">
    <property type="entry name" value="PROGRAMMED CELL DEATH PROTEIN 11 PRE-RRNA PROCESSING PROTEIN RRP5"/>
    <property type="match status" value="1"/>
</dbReference>
<keyword evidence="13" id="KW-0802">TPR repeat</keyword>
<dbReference type="InterPro" id="IPR057302">
    <property type="entry name" value="Rrp5_S1"/>
</dbReference>
<dbReference type="FunFam" id="2.40.50.140:FF:000103">
    <property type="entry name" value="protein RRP5 homolog"/>
    <property type="match status" value="2"/>
</dbReference>
<dbReference type="InterPro" id="IPR012340">
    <property type="entry name" value="NA-bd_OB-fold"/>
</dbReference>
<evidence type="ECO:0000256" key="14">
    <source>
        <dbReference type="SAM" id="MobiDB-lite"/>
    </source>
</evidence>
<evidence type="ECO:0000256" key="3">
    <source>
        <dbReference type="ARBA" id="ARBA00022552"/>
    </source>
</evidence>
<keyword evidence="6" id="KW-0832">Ubl conjugation</keyword>
<dbReference type="SMART" id="SM00386">
    <property type="entry name" value="HAT"/>
    <property type="match status" value="7"/>
</dbReference>
<dbReference type="SMART" id="SM00316">
    <property type="entry name" value="S1"/>
    <property type="match status" value="8"/>
</dbReference>
<protein>
    <recommendedName>
        <fullName evidence="11">Protein RRP5 homolog</fullName>
    </recommendedName>
    <alternativeName>
        <fullName evidence="12">Programmed cell death protein 11</fullName>
    </alternativeName>
</protein>
<dbReference type="GO" id="GO:0032040">
    <property type="term" value="C:small-subunit processome"/>
    <property type="evidence" value="ECO:0007669"/>
    <property type="project" value="TreeGrafter"/>
</dbReference>
<evidence type="ECO:0000256" key="6">
    <source>
        <dbReference type="ARBA" id="ARBA00022843"/>
    </source>
</evidence>
<dbReference type="GeneTree" id="ENSGT00390000012228"/>
<evidence type="ECO:0000256" key="13">
    <source>
        <dbReference type="PROSITE-ProRule" id="PRU00339"/>
    </source>
</evidence>
<gene>
    <name evidence="16" type="primary">PDCD11</name>
    <name evidence="16" type="synonym">LOC115147251</name>
</gene>
<feature type="repeat" description="TPR" evidence="13">
    <location>
        <begin position="1356"/>
        <end position="1389"/>
    </location>
</feature>
<reference evidence="16" key="2">
    <citation type="submission" date="2025-09" db="UniProtKB">
        <authorList>
            <consortium name="Ensembl"/>
        </authorList>
    </citation>
    <scope>IDENTIFICATION</scope>
</reference>
<name>A0A674BR76_SALTR</name>
<proteinExistence type="predicted"/>
<evidence type="ECO:0000256" key="1">
    <source>
        <dbReference type="ARBA" id="ARBA00004604"/>
    </source>
</evidence>
<organism evidence="16 17">
    <name type="scientific">Salmo trutta</name>
    <name type="common">Brown trout</name>
    <dbReference type="NCBI Taxonomy" id="8032"/>
    <lineage>
        <taxon>Eukaryota</taxon>
        <taxon>Metazoa</taxon>
        <taxon>Chordata</taxon>
        <taxon>Craniata</taxon>
        <taxon>Vertebrata</taxon>
        <taxon>Euteleostomi</taxon>
        <taxon>Actinopterygii</taxon>
        <taxon>Neopterygii</taxon>
        <taxon>Teleostei</taxon>
        <taxon>Protacanthopterygii</taxon>
        <taxon>Salmoniformes</taxon>
        <taxon>Salmonidae</taxon>
        <taxon>Salmoninae</taxon>
        <taxon>Salmo</taxon>
    </lineage>
</organism>
<keyword evidence="5" id="KW-0677">Repeat</keyword>
<evidence type="ECO:0000256" key="2">
    <source>
        <dbReference type="ARBA" id="ARBA00022499"/>
    </source>
</evidence>
<feature type="region of interest" description="Disordered" evidence="14">
    <location>
        <begin position="1116"/>
        <end position="1155"/>
    </location>
</feature>
<dbReference type="FunFam" id="2.40.50.140:FF:000200">
    <property type="entry name" value="Programmed cell death 11"/>
    <property type="match status" value="1"/>
</dbReference>
<keyword evidence="7" id="KW-0007">Acetylation</keyword>
<keyword evidence="8" id="KW-0539">Nucleus</keyword>
<feature type="region of interest" description="Disordered" evidence="14">
    <location>
        <begin position="1185"/>
        <end position="1215"/>
    </location>
</feature>
<feature type="region of interest" description="Disordered" evidence="14">
    <location>
        <begin position="1"/>
        <end position="27"/>
    </location>
</feature>
<dbReference type="InterPro" id="IPR019734">
    <property type="entry name" value="TPR_rpt"/>
</dbReference>
<dbReference type="FunFam" id="2.40.50.140:FF:000148">
    <property type="entry name" value="protein RRP5 homolog isoform X1"/>
    <property type="match status" value="1"/>
</dbReference>
<feature type="compositionally biased region" description="Basic and acidic residues" evidence="14">
    <location>
        <begin position="1137"/>
        <end position="1155"/>
    </location>
</feature>
<comment type="subcellular location">
    <subcellularLocation>
        <location evidence="1">Nucleus</location>
        <location evidence="1">Nucleolus</location>
    </subcellularLocation>
</comment>
<dbReference type="PROSITE" id="PS50005">
    <property type="entry name" value="TPR"/>
    <property type="match status" value="1"/>
</dbReference>
<feature type="domain" description="S1 motif" evidence="15">
    <location>
        <begin position="243"/>
        <end position="308"/>
    </location>
</feature>
<dbReference type="GO" id="GO:0006364">
    <property type="term" value="P:rRNA processing"/>
    <property type="evidence" value="ECO:0007669"/>
    <property type="project" value="UniProtKB-KW"/>
</dbReference>
<evidence type="ECO:0000313" key="16">
    <source>
        <dbReference type="Ensembl" id="ENSSTUP00000073536.1"/>
    </source>
</evidence>
<dbReference type="FunFam" id="2.40.50.140:FF:000175">
    <property type="entry name" value="Programmed cell death 11"/>
    <property type="match status" value="1"/>
</dbReference>
<evidence type="ECO:0000256" key="7">
    <source>
        <dbReference type="ARBA" id="ARBA00022990"/>
    </source>
</evidence>
<comment type="subunit">
    <text evidence="10">Interacts with NF-kappa-B p50/NFKB1 and NF-kappa-B p65/RELA.</text>
</comment>
<dbReference type="InterPro" id="IPR011990">
    <property type="entry name" value="TPR-like_helical_dom_sf"/>
</dbReference>
<evidence type="ECO:0000256" key="11">
    <source>
        <dbReference type="ARBA" id="ARBA00067510"/>
    </source>
</evidence>
<feature type="domain" description="S1 motif" evidence="15">
    <location>
        <begin position="691"/>
        <end position="760"/>
    </location>
</feature>
<dbReference type="CDD" id="cd04461">
    <property type="entry name" value="S1_Rrp5_repeat_hs8_sc7"/>
    <property type="match status" value="1"/>
</dbReference>
<dbReference type="CDD" id="cd05697">
    <property type="entry name" value="S1_Rrp5_repeat_hs5"/>
    <property type="match status" value="1"/>
</dbReference>
<sequence length="1502" mass="166378">MASTEEDFPRGGKTKQTTESKAEPVRRHTEVDNLFEVKKKPESSQSSILKVGTLLLGCVKEVADFEVTINLPSGLLGYLNISNISDSYTKILSDHLDSASSEEIFSLSSLFSPGMLVRCVVARLDTAKGGSVSIQLSINPKEVNKGLSTGSLKAGLVLSGCVESIEDHGYLVDLGIKGTKAFLPKQAAKDKTNKLKAGQYVTSLLEEVKNDGRVVRLSISPTAVAQAVADTEHGWTLTNLLPGLVVKAQIKKVTLHGLILDFLSSFTGLVDFMHLEPEQASTFSEGDNLKACVLYVEPSTRLVGLSLRSHLLQPGGDVDLVATERIGEVAHGCKMTALHHLSGAMLKLPDQTVVFVHRNHMKEPREAFNLNRVMAKPEHTCRIMDFSPMEQVHLVSLRQNLPTGNSAFLLACVLTQFVLPLSQGMVTSLQSHGMMVKVTDYIRGLVPRTHLSDIILKNPEKKYTVGMTIKCRVLSVDPQEKKLTLTRKRALVDSSLPLFLTYKDARRGRVSHGFIVCVKDFGCIVCFYGEVKGLVPPNELSTEPVIVPENMFYVGQVVKAKVLNCDVEKEKLLLSFKAVAGGDTEASPKPTFDFEVGKKVEVKVVSKVLTGLEVSILPEETIAFLPMMHLSDHVSNCLLLWEGLQEGDIISNVVCLSKKKPNITLTKKPTVKSFLEEGGVVAKEFSDITVGVQLIGWVKNIMPYGVFVEFPYGLVGLAPKAAMSDKFISDTAAHFQLGHTVVAKVTNLDEEKHRFLVSLKVSEVTSPKRDGQARLIRGLQERKAVMEMMASRGTCVVTLLPTVLGTIRFLTFAKFPFPSRFKSLATGQKCMPVILHVDLVTSQVYVSLLTKLTGKRQEVRSTHTATVHHADRDFAVISLGDTAQLTVIQTTNHPNETFRFDSEKLTVGKTLTITVTKSSCEELEGLPLVSWELAPPERKRLISASKGSKGTYRYGDVVKGKVKKVKPTCVLVTLEDGSTGCVHVSEIQEVVCVGTFPTSLLKIGSEVTARVIGGREGNSHRFLPISHPNFTYSMPELTLLPSAMGTVAMEDLADKYKPKPLERYSKDQLVRSVAHFKPGLKANWTSLKVSQVKMFDWGLECLIHIITSVLTQETAETVSKKKKKGKGEDSDSGVEVYFREEEVEEEKKLEPAEVEKPVPVQPARLQVTGGFSWDAALSALKPASAALGGEDSSDGEDDEPQKKSRHKQEVEKREAEKALTKLETELMDPGLRPQTAASFERLLLSSPDSSLLWLQFMAFHLQATQIEQARAVAERALKTISFREEQEKLNVWVALLNLENLYGTEESLQKVFERAVQYCEPMPVYQQLADIYAKCQKTKEAEGLYKTMVKRFRQEKAVWLSYGTFLLQQGQSDAASALLQRAIKSLPNKDNVDLIAKFAQLEFRYGDVERGKTMLDKILTSYPKRTDLWSVFIDLMVKHGSQKEVRAVFDRVIHLSVAVKRIKFFFKRYLEYEKKNGTPESIQAVKEKALEYVESKGTEAAR</sequence>
<dbReference type="SUPFAM" id="SSF48452">
    <property type="entry name" value="TPR-like"/>
    <property type="match status" value="2"/>
</dbReference>
<dbReference type="InterPro" id="IPR003029">
    <property type="entry name" value="S1_domain"/>
</dbReference>
<keyword evidence="4" id="KW-0597">Phosphoprotein</keyword>
<evidence type="ECO:0000256" key="5">
    <source>
        <dbReference type="ARBA" id="ARBA00022737"/>
    </source>
</evidence>
<dbReference type="Gene3D" id="1.25.40.10">
    <property type="entry name" value="Tetratricopeptide repeat domain"/>
    <property type="match status" value="1"/>
</dbReference>
<feature type="domain" description="S1 motif" evidence="15">
    <location>
        <begin position="419"/>
        <end position="488"/>
    </location>
</feature>
<feature type="domain" description="S1 motif" evidence="15">
    <location>
        <begin position="955"/>
        <end position="1028"/>
    </location>
</feature>
<evidence type="ECO:0000256" key="9">
    <source>
        <dbReference type="ARBA" id="ARBA00059726"/>
    </source>
</evidence>
<feature type="compositionally biased region" description="Basic and acidic residues" evidence="14">
    <location>
        <begin position="16"/>
        <end position="27"/>
    </location>
</feature>
<evidence type="ECO:0000256" key="12">
    <source>
        <dbReference type="ARBA" id="ARBA00080810"/>
    </source>
</evidence>
<dbReference type="Proteomes" id="UP000472277">
    <property type="component" value="Chromosome 14"/>
</dbReference>
<dbReference type="CDD" id="cd05695">
    <property type="entry name" value="S1_Rrp5_repeat_hs3"/>
    <property type="match status" value="1"/>
</dbReference>
<evidence type="ECO:0000259" key="15">
    <source>
        <dbReference type="PROSITE" id="PS50126"/>
    </source>
</evidence>
<keyword evidence="2" id="KW-1017">Isopeptide bond</keyword>
<dbReference type="Ensembl" id="ENSSTUT00000078062.1">
    <property type="protein sequence ID" value="ENSSTUP00000073536.1"/>
    <property type="gene ID" value="ENSSTUG00000031605.1"/>
</dbReference>
<accession>A0A674BR76</accession>
<dbReference type="PROSITE" id="PS50126">
    <property type="entry name" value="S1"/>
    <property type="match status" value="7"/>
</dbReference>
<feature type="domain" description="S1 motif" evidence="15">
    <location>
        <begin position="508"/>
        <end position="577"/>
    </location>
</feature>
<dbReference type="CDD" id="cd05693">
    <property type="entry name" value="S1_Rrp5_repeat_hs1_sc1"/>
    <property type="match status" value="1"/>
</dbReference>
<feature type="domain" description="S1 motif" evidence="15">
    <location>
        <begin position="155"/>
        <end position="220"/>
    </location>
</feature>
<dbReference type="InterPro" id="IPR003107">
    <property type="entry name" value="HAT"/>
</dbReference>
<dbReference type="Pfam" id="PF23459">
    <property type="entry name" value="S1_RRP5"/>
    <property type="match status" value="3"/>
</dbReference>
<evidence type="ECO:0000313" key="17">
    <source>
        <dbReference type="Proteomes" id="UP000472277"/>
    </source>
</evidence>
<keyword evidence="17" id="KW-1185">Reference proteome</keyword>
<dbReference type="FunFam" id="2.40.50.140:FF:000340">
    <property type="entry name" value="Unplaced genomic scaffold supercont1.162, whole genome shotgun sequence"/>
    <property type="match status" value="1"/>
</dbReference>
<dbReference type="CDD" id="cd05698">
    <property type="entry name" value="S1_Rrp5_repeat_hs6_sc5"/>
    <property type="match status" value="1"/>
</dbReference>
<dbReference type="GO" id="GO:0003723">
    <property type="term" value="F:RNA binding"/>
    <property type="evidence" value="ECO:0007669"/>
    <property type="project" value="TreeGrafter"/>
</dbReference>
<dbReference type="InterPro" id="IPR048059">
    <property type="entry name" value="Rrp5_S1_rpt_hs1_sc1"/>
</dbReference>
<dbReference type="SUPFAM" id="SSF50249">
    <property type="entry name" value="Nucleic acid-binding proteins"/>
    <property type="match status" value="7"/>
</dbReference>
<keyword evidence="3" id="KW-0698">rRNA processing</keyword>
<dbReference type="InterPro" id="IPR045209">
    <property type="entry name" value="Rrp5"/>
</dbReference>
<dbReference type="PANTHER" id="PTHR23270:SF10">
    <property type="entry name" value="PROTEIN RRP5 HOMOLOG"/>
    <property type="match status" value="1"/>
</dbReference>
<dbReference type="Pfam" id="PF23240">
    <property type="entry name" value="HAT_PRP39_N"/>
    <property type="match status" value="1"/>
</dbReference>
<reference evidence="16" key="1">
    <citation type="submission" date="2025-08" db="UniProtKB">
        <authorList>
            <consortium name="Ensembl"/>
        </authorList>
    </citation>
    <scope>IDENTIFICATION</scope>
</reference>
<feature type="domain" description="S1 motif" evidence="15">
    <location>
        <begin position="52"/>
        <end position="139"/>
    </location>
</feature>
<evidence type="ECO:0000256" key="8">
    <source>
        <dbReference type="ARBA" id="ARBA00023242"/>
    </source>
</evidence>